<dbReference type="RefSeq" id="XP_050497272.1">
    <property type="nucleotide sequence ID" value="XM_050641315.1"/>
</dbReference>
<keyword evidence="10" id="KW-0408">Iron</keyword>
<dbReference type="Pfam" id="PF00067">
    <property type="entry name" value="p450"/>
    <property type="match status" value="2"/>
</dbReference>
<evidence type="ECO:0000256" key="10">
    <source>
        <dbReference type="ARBA" id="ARBA00023004"/>
    </source>
</evidence>
<dbReference type="SUPFAM" id="SSF48264">
    <property type="entry name" value="Cytochrome P450"/>
    <property type="match status" value="2"/>
</dbReference>
<comment type="cofactor">
    <cofactor evidence="1">
        <name>heme</name>
        <dbReference type="ChEBI" id="CHEBI:30413"/>
    </cofactor>
</comment>
<keyword evidence="9" id="KW-0560">Oxidoreductase</keyword>
<evidence type="ECO:0000256" key="4">
    <source>
        <dbReference type="ARBA" id="ARBA00010617"/>
    </source>
</evidence>
<evidence type="ECO:0000256" key="7">
    <source>
        <dbReference type="ARBA" id="ARBA00022824"/>
    </source>
</evidence>
<comment type="subcellular location">
    <subcellularLocation>
        <location evidence="3">Endoplasmic reticulum membrane</location>
        <topology evidence="3">Peripheral membrane protein</topology>
    </subcellularLocation>
    <subcellularLocation>
        <location evidence="2">Microsome membrane</location>
        <topology evidence="2">Peripheral membrane protein</topology>
    </subcellularLocation>
</comment>
<evidence type="ECO:0008006" key="16">
    <source>
        <dbReference type="Google" id="ProtNLM"/>
    </source>
</evidence>
<evidence type="ECO:0000313" key="14">
    <source>
        <dbReference type="EnsemblMetazoa" id="XP_050497272.1"/>
    </source>
</evidence>
<evidence type="ECO:0000256" key="8">
    <source>
        <dbReference type="ARBA" id="ARBA00022848"/>
    </source>
</evidence>
<dbReference type="EnsemblMetazoa" id="XM_050641315.1">
    <property type="protein sequence ID" value="XP_050497272.1"/>
    <property type="gene ID" value="LOC126878542"/>
</dbReference>
<evidence type="ECO:0000256" key="11">
    <source>
        <dbReference type="ARBA" id="ARBA00023033"/>
    </source>
</evidence>
<keyword evidence="11" id="KW-0503">Monooxygenase</keyword>
<dbReference type="InterPro" id="IPR002401">
    <property type="entry name" value="Cyt_P450_E_grp-I"/>
</dbReference>
<evidence type="ECO:0000256" key="2">
    <source>
        <dbReference type="ARBA" id="ARBA00004174"/>
    </source>
</evidence>
<dbReference type="InterPro" id="IPR036396">
    <property type="entry name" value="Cyt_P450_sf"/>
</dbReference>
<dbReference type="Proteomes" id="UP001652700">
    <property type="component" value="Unplaced"/>
</dbReference>
<keyword evidence="5" id="KW-0349">Heme</keyword>
<organism evidence="14 15">
    <name type="scientific">Diabrotica virgifera virgifera</name>
    <name type="common">western corn rootworm</name>
    <dbReference type="NCBI Taxonomy" id="50390"/>
    <lineage>
        <taxon>Eukaryota</taxon>
        <taxon>Metazoa</taxon>
        <taxon>Ecdysozoa</taxon>
        <taxon>Arthropoda</taxon>
        <taxon>Hexapoda</taxon>
        <taxon>Insecta</taxon>
        <taxon>Pterygota</taxon>
        <taxon>Neoptera</taxon>
        <taxon>Endopterygota</taxon>
        <taxon>Coleoptera</taxon>
        <taxon>Polyphaga</taxon>
        <taxon>Cucujiformia</taxon>
        <taxon>Chrysomeloidea</taxon>
        <taxon>Chrysomelidae</taxon>
        <taxon>Galerucinae</taxon>
        <taxon>Diabroticina</taxon>
        <taxon>Diabroticites</taxon>
        <taxon>Diabrotica</taxon>
    </lineage>
</organism>
<keyword evidence="7" id="KW-0256">Endoplasmic reticulum</keyword>
<evidence type="ECO:0000313" key="15">
    <source>
        <dbReference type="Proteomes" id="UP001652700"/>
    </source>
</evidence>
<proteinExistence type="inferred from homology"/>
<reference evidence="14" key="1">
    <citation type="submission" date="2025-05" db="UniProtKB">
        <authorList>
            <consortium name="EnsemblMetazoa"/>
        </authorList>
    </citation>
    <scope>IDENTIFICATION</scope>
</reference>
<keyword evidence="13" id="KW-0812">Transmembrane</keyword>
<sequence>MEVTTIIFLLSTIVFLLYLLVQKKFSYWKDRNVDYLEPVFFFGNLKEVMKRNVHLTEVMDDLYQKVKSKGKKYGGVYAFFAPQFVPVDLDLIKSILIKDFWNFPNHGQVFNEKTDPISAHLFNLEDDKWKDMRAKLTPTFTSGKMKMMFQTMVECTGGLQQLLNKSAAKKEPIDIKYALGCFTTDVIGSVAFGLDIKSLENPDSDFRKYGNRVFTPTLRSTFAFILFGVFPEWLSKFLGVSFFDQDTSNFYLNLVKNTVEYREKNNVYRKDFMHLLIQLKNIGKVGADDDRNLVQKNKANVGALTLNQITAQAFVFFAAGFETSATTMSFALLELAQRQDIQEKVRQEINRVLVKHDNKLTFECLMEMEYLEKVVLETLRIHPPVGVLPRICTKRYNVPDSDLVIEPGVTLSIPVFSIHRDPEFYPNPEVFDPERFNEENKAKRHPVAFMPFGEGPRTCIGLRFGKLQSKVGLCFVLKNYKITLNEETKLPIKYDLGFVSSVKGGVWLNLEPISPNVKLKMEISPWIYLLVTLATLVYIYSKRQFSYWKDRNVVHIEPVFFYGNIKPVMKRRAHITDVLGELYNKVKAQGKRFGGHYALFTPQFIPVDLDLIKCILHKDFASFTNRGLYVNEEKDPLTGHLFNLEDEKWRNLRAKLTPTFTSGKMKMMFQTMVSSSEGLQEMLKTTSSSTEPVDIKDILGCFTTDVIGSVAFGLDINSMKNPDSEFREYGKRIFRTTLMGRIKFMFLTIFPRWLSKQIGIKIFSKDTESFYINLVKKTVAYREENDVYRKDFMQLLIQLKSRGKVSEENEDQLMQKTKNSNIQGLSLNEMAAQSFVFFIAGFETSATTMSFALLELAQNQEIQDKARGEINRVLAKHDNKVTYETIMDMEYLDKVVLESLRKHPPLGMLPRVCTKNYQIPDTDVVITEGTKVNIPVLSIHRDPDYYPDPDRFDPERFNEENKAKRHPFAYLPFGEGPRTCIGLRFGKLQSKVGLCYVLRNYKVTLNEKTKLPIRYESNFISTVKDGIWLNLEPVS</sequence>
<dbReference type="InterPro" id="IPR001128">
    <property type="entry name" value="Cyt_P450"/>
</dbReference>
<dbReference type="PANTHER" id="PTHR24292:SF100">
    <property type="entry name" value="CYTOCHROME P450 6A16, ISOFORM B-RELATED"/>
    <property type="match status" value="1"/>
</dbReference>
<protein>
    <recommendedName>
        <fullName evidence="16">Cytochrome P450 6a14</fullName>
    </recommendedName>
</protein>
<evidence type="ECO:0000256" key="1">
    <source>
        <dbReference type="ARBA" id="ARBA00001971"/>
    </source>
</evidence>
<dbReference type="InterPro" id="IPR017972">
    <property type="entry name" value="Cyt_P450_CS"/>
</dbReference>
<dbReference type="GeneID" id="126878542"/>
<keyword evidence="6" id="KW-0479">Metal-binding</keyword>
<feature type="transmembrane region" description="Helical" evidence="13">
    <location>
        <begin position="6"/>
        <end position="21"/>
    </location>
</feature>
<evidence type="ECO:0000256" key="13">
    <source>
        <dbReference type="SAM" id="Phobius"/>
    </source>
</evidence>
<accession>A0ABM5JH56</accession>
<dbReference type="CDD" id="cd11056">
    <property type="entry name" value="CYP6-like"/>
    <property type="match status" value="2"/>
</dbReference>
<name>A0ABM5JH56_DIAVI</name>
<keyword evidence="15" id="KW-1185">Reference proteome</keyword>
<comment type="similarity">
    <text evidence="4">Belongs to the cytochrome P450 family.</text>
</comment>
<keyword evidence="8" id="KW-0492">Microsome</keyword>
<dbReference type="PANTHER" id="PTHR24292">
    <property type="entry name" value="CYTOCHROME P450"/>
    <property type="match status" value="1"/>
</dbReference>
<evidence type="ECO:0000256" key="6">
    <source>
        <dbReference type="ARBA" id="ARBA00022723"/>
    </source>
</evidence>
<evidence type="ECO:0000256" key="3">
    <source>
        <dbReference type="ARBA" id="ARBA00004406"/>
    </source>
</evidence>
<evidence type="ECO:0000256" key="5">
    <source>
        <dbReference type="ARBA" id="ARBA00022617"/>
    </source>
</evidence>
<dbReference type="InterPro" id="IPR050476">
    <property type="entry name" value="Insect_CytP450_Detox"/>
</dbReference>
<dbReference type="PRINTS" id="PR00385">
    <property type="entry name" value="P450"/>
</dbReference>
<dbReference type="PROSITE" id="PS00086">
    <property type="entry name" value="CYTOCHROME_P450"/>
    <property type="match status" value="2"/>
</dbReference>
<dbReference type="Gene3D" id="1.10.630.10">
    <property type="entry name" value="Cytochrome P450"/>
    <property type="match status" value="2"/>
</dbReference>
<evidence type="ECO:0000256" key="12">
    <source>
        <dbReference type="ARBA" id="ARBA00023136"/>
    </source>
</evidence>
<keyword evidence="12 13" id="KW-0472">Membrane</keyword>
<evidence type="ECO:0000256" key="9">
    <source>
        <dbReference type="ARBA" id="ARBA00023002"/>
    </source>
</evidence>
<dbReference type="PRINTS" id="PR00463">
    <property type="entry name" value="EP450I"/>
</dbReference>
<keyword evidence="13" id="KW-1133">Transmembrane helix</keyword>